<name>A0A518GSB1_9PLAN</name>
<sequence length="62" mass="6754">MEILTGLQESHQKVFVEAGGVVRTGKARGVVGGDRFRRVAPVEIRFLSGLRSHGRRAVLQPA</sequence>
<dbReference type="EMBL" id="CP036299">
    <property type="protein sequence ID" value="QDV31474.1"/>
    <property type="molecule type" value="Genomic_DNA"/>
</dbReference>
<accession>A0A518GSB1</accession>
<dbReference type="Proteomes" id="UP000315349">
    <property type="component" value="Chromosome"/>
</dbReference>
<protein>
    <submittedName>
        <fullName evidence="1">Uncharacterized protein</fullName>
    </submittedName>
</protein>
<evidence type="ECO:0000313" key="2">
    <source>
        <dbReference type="Proteomes" id="UP000315349"/>
    </source>
</evidence>
<dbReference type="KEGG" id="peh:Spb1_34190"/>
<evidence type="ECO:0000313" key="1">
    <source>
        <dbReference type="EMBL" id="QDV31474.1"/>
    </source>
</evidence>
<proteinExistence type="predicted"/>
<keyword evidence="2" id="KW-1185">Reference proteome</keyword>
<dbReference type="AlphaFoldDB" id="A0A518GSB1"/>
<organism evidence="1 2">
    <name type="scientific">Planctopirus ephydatiae</name>
    <dbReference type="NCBI Taxonomy" id="2528019"/>
    <lineage>
        <taxon>Bacteria</taxon>
        <taxon>Pseudomonadati</taxon>
        <taxon>Planctomycetota</taxon>
        <taxon>Planctomycetia</taxon>
        <taxon>Planctomycetales</taxon>
        <taxon>Planctomycetaceae</taxon>
        <taxon>Planctopirus</taxon>
    </lineage>
</organism>
<gene>
    <name evidence="1" type="ORF">Spb1_34190</name>
</gene>
<reference evidence="1 2" key="1">
    <citation type="submission" date="2019-02" db="EMBL/GenBank/DDBJ databases">
        <title>Deep-cultivation of Planctomycetes and their phenomic and genomic characterization uncovers novel biology.</title>
        <authorList>
            <person name="Wiegand S."/>
            <person name="Jogler M."/>
            <person name="Boedeker C."/>
            <person name="Pinto D."/>
            <person name="Vollmers J."/>
            <person name="Rivas-Marin E."/>
            <person name="Kohn T."/>
            <person name="Peeters S.H."/>
            <person name="Heuer A."/>
            <person name="Rast P."/>
            <person name="Oberbeckmann S."/>
            <person name="Bunk B."/>
            <person name="Jeske O."/>
            <person name="Meyerdierks A."/>
            <person name="Storesund J.E."/>
            <person name="Kallscheuer N."/>
            <person name="Luecker S."/>
            <person name="Lage O.M."/>
            <person name="Pohl T."/>
            <person name="Merkel B.J."/>
            <person name="Hornburger P."/>
            <person name="Mueller R.-W."/>
            <person name="Bruemmer F."/>
            <person name="Labrenz M."/>
            <person name="Spormann A.M."/>
            <person name="Op den Camp H."/>
            <person name="Overmann J."/>
            <person name="Amann R."/>
            <person name="Jetten M.S.M."/>
            <person name="Mascher T."/>
            <person name="Medema M.H."/>
            <person name="Devos D.P."/>
            <person name="Kaster A.-K."/>
            <person name="Ovreas L."/>
            <person name="Rohde M."/>
            <person name="Galperin M.Y."/>
            <person name="Jogler C."/>
        </authorList>
    </citation>
    <scope>NUCLEOTIDE SEQUENCE [LARGE SCALE GENOMIC DNA]</scope>
    <source>
        <strain evidence="1 2">Spb1</strain>
    </source>
</reference>